<comment type="caution">
    <text evidence="1">The sequence shown here is derived from an EMBL/GenBank/DDBJ whole genome shotgun (WGS) entry which is preliminary data.</text>
</comment>
<dbReference type="EMBL" id="MTKT01005804">
    <property type="protein sequence ID" value="OWM64694.1"/>
    <property type="molecule type" value="Genomic_DNA"/>
</dbReference>
<evidence type="ECO:0000313" key="1">
    <source>
        <dbReference type="EMBL" id="OWM64694.1"/>
    </source>
</evidence>
<protein>
    <submittedName>
        <fullName evidence="1">Uncharacterized protein</fullName>
    </submittedName>
</protein>
<proteinExistence type="predicted"/>
<dbReference type="AlphaFoldDB" id="A0A218VVU9"/>
<gene>
    <name evidence="1" type="ORF">CDL15_Pgr010452</name>
</gene>
<organism evidence="1 2">
    <name type="scientific">Punica granatum</name>
    <name type="common">Pomegranate</name>
    <dbReference type="NCBI Taxonomy" id="22663"/>
    <lineage>
        <taxon>Eukaryota</taxon>
        <taxon>Viridiplantae</taxon>
        <taxon>Streptophyta</taxon>
        <taxon>Embryophyta</taxon>
        <taxon>Tracheophyta</taxon>
        <taxon>Spermatophyta</taxon>
        <taxon>Magnoliopsida</taxon>
        <taxon>eudicotyledons</taxon>
        <taxon>Gunneridae</taxon>
        <taxon>Pentapetalae</taxon>
        <taxon>rosids</taxon>
        <taxon>malvids</taxon>
        <taxon>Myrtales</taxon>
        <taxon>Lythraceae</taxon>
        <taxon>Punica</taxon>
    </lineage>
</organism>
<dbReference type="Proteomes" id="UP000197138">
    <property type="component" value="Unassembled WGS sequence"/>
</dbReference>
<reference evidence="2" key="1">
    <citation type="journal article" date="2017" name="Plant J.">
        <title>The pomegranate (Punica granatum L.) genome and the genomics of punicalagin biosynthesis.</title>
        <authorList>
            <person name="Qin G."/>
            <person name="Xu C."/>
            <person name="Ming R."/>
            <person name="Tang H."/>
            <person name="Guyot R."/>
            <person name="Kramer E.M."/>
            <person name="Hu Y."/>
            <person name="Yi X."/>
            <person name="Qi Y."/>
            <person name="Xu X."/>
            <person name="Gao Z."/>
            <person name="Pan H."/>
            <person name="Jian J."/>
            <person name="Tian Y."/>
            <person name="Yue Z."/>
            <person name="Xu Y."/>
        </authorList>
    </citation>
    <scope>NUCLEOTIDE SEQUENCE [LARGE SCALE GENOMIC DNA]</scope>
    <source>
        <strain evidence="2">cv. Dabenzi</strain>
    </source>
</reference>
<name>A0A218VVU9_PUNGR</name>
<evidence type="ECO:0000313" key="2">
    <source>
        <dbReference type="Proteomes" id="UP000197138"/>
    </source>
</evidence>
<sequence>MLDVPHRLLGGDGSIVVFTRDAPFACKCCRKVALLWIDSALGTVTNLVLVKSENCGWFTLKGADLPNVGIAIEEFMQLGGIWPYCNGGWLLIYLRSATPLGWLLFALPDADPAAEAIVAHWGCPGRMMRDSSSGVERLRIPRG</sequence>
<accession>A0A218VVU9</accession>